<dbReference type="EMBL" id="VSWC01000170">
    <property type="protein sequence ID" value="KAA1072193.1"/>
    <property type="molecule type" value="Genomic_DNA"/>
</dbReference>
<gene>
    <name evidence="1" type="ORF">PGT21_030033</name>
    <name evidence="2" type="ORF">PGTUg99_002440</name>
</gene>
<name>A0A5B0MR21_PUCGR</name>
<organism evidence="2 4">
    <name type="scientific">Puccinia graminis f. sp. tritici</name>
    <dbReference type="NCBI Taxonomy" id="56615"/>
    <lineage>
        <taxon>Eukaryota</taxon>
        <taxon>Fungi</taxon>
        <taxon>Dikarya</taxon>
        <taxon>Basidiomycota</taxon>
        <taxon>Pucciniomycotina</taxon>
        <taxon>Pucciniomycetes</taxon>
        <taxon>Pucciniales</taxon>
        <taxon>Pucciniaceae</taxon>
        <taxon>Puccinia</taxon>
    </lineage>
</organism>
<evidence type="ECO:0000313" key="3">
    <source>
        <dbReference type="Proteomes" id="UP000324748"/>
    </source>
</evidence>
<evidence type="ECO:0000313" key="2">
    <source>
        <dbReference type="EMBL" id="KAA1078514.1"/>
    </source>
</evidence>
<dbReference type="Proteomes" id="UP000324748">
    <property type="component" value="Unassembled WGS sequence"/>
</dbReference>
<dbReference type="AlphaFoldDB" id="A0A5B0MR21"/>
<sequence>MSSCVRLPSENDMDKSKFPTIASRRCKFTSSSDATCSAALKKNITLPFETWPARAIEKLRETRALAVADVHDKKIPTMPRKRNQGLSA</sequence>
<keyword evidence="3" id="KW-1185">Reference proteome</keyword>
<dbReference type="Proteomes" id="UP000325313">
    <property type="component" value="Unassembled WGS sequence"/>
</dbReference>
<evidence type="ECO:0000313" key="4">
    <source>
        <dbReference type="Proteomes" id="UP000325313"/>
    </source>
</evidence>
<comment type="caution">
    <text evidence="2">The sequence shown here is derived from an EMBL/GenBank/DDBJ whole genome shotgun (WGS) entry which is preliminary data.</text>
</comment>
<evidence type="ECO:0000313" key="1">
    <source>
        <dbReference type="EMBL" id="KAA1072193.1"/>
    </source>
</evidence>
<accession>A0A5B0MR21</accession>
<proteinExistence type="predicted"/>
<dbReference type="EMBL" id="VDEP01000450">
    <property type="protein sequence ID" value="KAA1078514.1"/>
    <property type="molecule type" value="Genomic_DNA"/>
</dbReference>
<reference evidence="3 4" key="1">
    <citation type="submission" date="2019-05" db="EMBL/GenBank/DDBJ databases">
        <title>Emergence of the Ug99 lineage of the wheat stem rust pathogen through somatic hybridization.</title>
        <authorList>
            <person name="Li F."/>
            <person name="Upadhyaya N.M."/>
            <person name="Sperschneider J."/>
            <person name="Matny O."/>
            <person name="Nguyen-Phuc H."/>
            <person name="Mago R."/>
            <person name="Raley C."/>
            <person name="Miller M.E."/>
            <person name="Silverstein K.A.T."/>
            <person name="Henningsen E."/>
            <person name="Hirsch C.D."/>
            <person name="Visser B."/>
            <person name="Pretorius Z.A."/>
            <person name="Steffenson B.J."/>
            <person name="Schwessinger B."/>
            <person name="Dodds P.N."/>
            <person name="Figueroa M."/>
        </authorList>
    </citation>
    <scope>NUCLEOTIDE SEQUENCE [LARGE SCALE GENOMIC DNA]</scope>
    <source>
        <strain evidence="1">21-0</strain>
        <strain evidence="2 4">Ug99</strain>
    </source>
</reference>
<protein>
    <submittedName>
        <fullName evidence="2">Uncharacterized protein</fullName>
    </submittedName>
</protein>